<dbReference type="PRINTS" id="PR00505">
    <property type="entry name" value="D12N6MTFRASE"/>
</dbReference>
<dbReference type="EMBL" id="CP002455">
    <property type="protein sequence ID" value="ADX66820.1"/>
    <property type="molecule type" value="Genomic_DNA"/>
</dbReference>
<evidence type="ECO:0000256" key="1">
    <source>
        <dbReference type="ARBA" id="ARBA00022603"/>
    </source>
</evidence>
<dbReference type="AlphaFoldDB" id="F0P2T0"/>
<dbReference type="RefSeq" id="WP_013597212.1">
    <property type="nucleotide sequence ID" value="NC_015144.1"/>
</dbReference>
<proteinExistence type="predicted"/>
<dbReference type="Proteomes" id="UP000008641">
    <property type="component" value="Chromosome"/>
</dbReference>
<dbReference type="PANTHER" id="PTHR30481">
    <property type="entry name" value="DNA ADENINE METHYLASE"/>
    <property type="match status" value="1"/>
</dbReference>
<dbReference type="OrthoDB" id="5671374at2"/>
<accession>F0P2T0</accession>
<protein>
    <submittedName>
        <fullName evidence="4">D12 class N6 adenine-specific DNA methyltransferase</fullName>
    </submittedName>
</protein>
<dbReference type="GO" id="GO:0009307">
    <property type="term" value="P:DNA restriction-modification system"/>
    <property type="evidence" value="ECO:0007669"/>
    <property type="project" value="InterPro"/>
</dbReference>
<dbReference type="Pfam" id="PF02086">
    <property type="entry name" value="MethyltransfD12"/>
    <property type="match status" value="1"/>
</dbReference>
<sequence>MKNYTQSPLPFQGQKRKFINHVKQVLANSSEDATYVDLFGGSGILSHTVKQLKPNAKVVYNDYDDFSKRLAAVAQTNVLLDKIRAITKELPKDKLIPEVHKLKLLELIKDEECRLGYVDYITLSSSLLFSAKYVTNYNDLTKQTFYNNVRQSNYVTDDYLAGVEIVHQDYKELFDQYKDLDNVVFLVDPPYLSTDTSTYTSDKYWKLKDYLNVLDVLVGTNYLYFTSNKSQIVELCQWMEDRTSMADVNPFSGSTTVCINTTLNHSAKYTDMMLYKLK</sequence>
<reference evidence="4 5" key="1">
    <citation type="journal article" date="2011" name="Stand. Genomic Sci.">
        <title>Complete genome sequence of Weeksella virosa type strain (9751).</title>
        <authorList>
            <person name="Lang E."/>
            <person name="Teshima H."/>
            <person name="Lucas S."/>
            <person name="Lapidus A."/>
            <person name="Hammon N."/>
            <person name="Deshpande S."/>
            <person name="Nolan M."/>
            <person name="Cheng J.F."/>
            <person name="Pitluck S."/>
            <person name="Liolios K."/>
            <person name="Pagani I."/>
            <person name="Mikhailova N."/>
            <person name="Ivanova N."/>
            <person name="Mavromatis K."/>
            <person name="Pati A."/>
            <person name="Tapia R."/>
            <person name="Han C."/>
            <person name="Goodwin L."/>
            <person name="Chen A."/>
            <person name="Palaniappan K."/>
            <person name="Land M."/>
            <person name="Hauser L."/>
            <person name="Chang Y.J."/>
            <person name="Jeffries C.D."/>
            <person name="Brambilla E.M."/>
            <person name="Kopitz M."/>
            <person name="Rohde M."/>
            <person name="Goker M."/>
            <person name="Tindall B.J."/>
            <person name="Detter J.C."/>
            <person name="Woyke T."/>
            <person name="Bristow J."/>
            <person name="Eisen J.A."/>
            <person name="Markowitz V."/>
            <person name="Hugenholtz P."/>
            <person name="Klenk H.P."/>
            <person name="Kyrpides N.C."/>
        </authorList>
    </citation>
    <scope>NUCLEOTIDE SEQUENCE [LARGE SCALE GENOMIC DNA]</scope>
    <source>
        <strain evidence="5">ATCC 43766 / DSM 16922 / JCM 21250 / NBRC 16016 / NCTC 11634 / CL345/78</strain>
    </source>
</reference>
<gene>
    <name evidence="4" type="ordered locus">Weevi_0094</name>
</gene>
<dbReference type="GO" id="GO:0009007">
    <property type="term" value="F:site-specific DNA-methyltransferase (adenine-specific) activity"/>
    <property type="evidence" value="ECO:0007669"/>
    <property type="project" value="UniProtKB-EC"/>
</dbReference>
<evidence type="ECO:0000313" key="4">
    <source>
        <dbReference type="EMBL" id="ADX66820.1"/>
    </source>
</evidence>
<organism evidence="4 5">
    <name type="scientific">Weeksella virosa (strain ATCC 43766 / DSM 16922 / JCM 21250 / CCUG 30538 / CDC 9751 / IAM 14551 / NBRC 16016 / NCTC 11634 / CL345/78)</name>
    <dbReference type="NCBI Taxonomy" id="865938"/>
    <lineage>
        <taxon>Bacteria</taxon>
        <taxon>Pseudomonadati</taxon>
        <taxon>Bacteroidota</taxon>
        <taxon>Flavobacteriia</taxon>
        <taxon>Flavobacteriales</taxon>
        <taxon>Weeksellaceae</taxon>
        <taxon>Weeksella</taxon>
    </lineage>
</organism>
<dbReference type="eggNOG" id="COG0338">
    <property type="taxonomic scope" value="Bacteria"/>
</dbReference>
<evidence type="ECO:0000313" key="5">
    <source>
        <dbReference type="Proteomes" id="UP000008641"/>
    </source>
</evidence>
<evidence type="ECO:0000256" key="3">
    <source>
        <dbReference type="ARBA" id="ARBA00022691"/>
    </source>
</evidence>
<evidence type="ECO:0000256" key="2">
    <source>
        <dbReference type="ARBA" id="ARBA00022679"/>
    </source>
</evidence>
<name>F0P2T0_WEEVC</name>
<dbReference type="STRING" id="865938.Weevi_0094"/>
<dbReference type="GO" id="GO:0006298">
    <property type="term" value="P:mismatch repair"/>
    <property type="evidence" value="ECO:0007669"/>
    <property type="project" value="TreeGrafter"/>
</dbReference>
<keyword evidence="3" id="KW-0949">S-adenosyl-L-methionine</keyword>
<keyword evidence="2" id="KW-0808">Transferase</keyword>
<keyword evidence="5" id="KW-1185">Reference proteome</keyword>
<dbReference type="GO" id="GO:0043565">
    <property type="term" value="F:sequence-specific DNA binding"/>
    <property type="evidence" value="ECO:0007669"/>
    <property type="project" value="TreeGrafter"/>
</dbReference>
<dbReference type="GO" id="GO:0032259">
    <property type="term" value="P:methylation"/>
    <property type="evidence" value="ECO:0007669"/>
    <property type="project" value="UniProtKB-KW"/>
</dbReference>
<dbReference type="InterPro" id="IPR029063">
    <property type="entry name" value="SAM-dependent_MTases_sf"/>
</dbReference>
<dbReference type="REBASE" id="43434">
    <property type="entry name" value="M.WviII"/>
</dbReference>
<keyword evidence="1 4" id="KW-0489">Methyltransferase</keyword>
<dbReference type="InterPro" id="IPR012327">
    <property type="entry name" value="MeTrfase_D12"/>
</dbReference>
<dbReference type="HOGENOM" id="CLU_086314_0_0_10"/>
<dbReference type="Gene3D" id="3.40.50.150">
    <property type="entry name" value="Vaccinia Virus protein VP39"/>
    <property type="match status" value="2"/>
</dbReference>
<dbReference type="SUPFAM" id="SSF53335">
    <property type="entry name" value="S-adenosyl-L-methionine-dependent methyltransferases"/>
    <property type="match status" value="1"/>
</dbReference>
<dbReference type="GO" id="GO:1904047">
    <property type="term" value="F:S-adenosyl-L-methionine binding"/>
    <property type="evidence" value="ECO:0007669"/>
    <property type="project" value="TreeGrafter"/>
</dbReference>
<reference evidence="5" key="2">
    <citation type="journal article" date="2011" name="Stand. Genomic Sci.">
        <title>Complete genome sequence of Weeksella virosa type strain (9751T).</title>
        <authorList>
            <person name="Lang E."/>
            <person name="Teshima H."/>
            <person name="Lucas S."/>
            <person name="Lapidus A."/>
            <person name="Hammon N."/>
            <person name="Deshpande S."/>
            <person name="Nolan M."/>
            <person name="Cheng J."/>
            <person name="Pitluck S."/>
            <person name="Liolios K."/>
            <person name="Pagani I."/>
            <person name="Mikhailova N."/>
            <person name="Ivanova N."/>
            <person name="Mavromatis K."/>
            <person name="Pati A."/>
            <person name="Tapia R."/>
            <person name="Han C."/>
            <person name="Goodwin L."/>
            <person name="Chen A."/>
            <person name="Palaniappan K."/>
            <person name="Land M."/>
            <person name="Hauser L."/>
            <person name="Chang Y."/>
            <person name="Jeffries C."/>
            <person name="Brambilla E."/>
            <person name="Kopitz M."/>
            <person name="Rohde M."/>
            <person name="Goker M."/>
            <person name="Tindall B."/>
            <person name="Detter J."/>
            <person name="Woyke T."/>
            <person name="Bristow J."/>
            <person name="Eisen J."/>
            <person name="Markowitz V."/>
            <person name="Hugenholtz P."/>
            <person name="Klenk H."/>
            <person name="Kyrpides N."/>
        </authorList>
    </citation>
    <scope>NUCLEOTIDE SEQUENCE [LARGE SCALE GENOMIC DNA]</scope>
    <source>
        <strain evidence="5">ATCC 43766 / DSM 16922 / JCM 21250 / NBRC 16016 / NCTC 11634 / CL345/78</strain>
    </source>
</reference>
<dbReference type="KEGG" id="wvi:Weevi_0094"/>